<organism evidence="2 3">
    <name type="scientific">Lactobacillus delbrueckii subsp. bulgaricus</name>
    <dbReference type="NCBI Taxonomy" id="1585"/>
    <lineage>
        <taxon>Bacteria</taxon>
        <taxon>Bacillati</taxon>
        <taxon>Bacillota</taxon>
        <taxon>Bacilli</taxon>
        <taxon>Lactobacillales</taxon>
        <taxon>Lactobacillaceae</taxon>
        <taxon>Lactobacillus</taxon>
    </lineage>
</organism>
<feature type="transmembrane region" description="Helical" evidence="1">
    <location>
        <begin position="48"/>
        <end position="65"/>
    </location>
</feature>
<dbReference type="Gene3D" id="1.10.3370.10">
    <property type="entry name" value="SecY subunit domain"/>
    <property type="match status" value="1"/>
</dbReference>
<sequence length="66" mass="7348">MTVIQAAVMLRKFQLTDNGFGSRLAARLFLMAGGFLLIWLSVENDKNGLGGISLILMANMFFYAWC</sequence>
<name>A0AAV5PDG0_LACDE</name>
<dbReference type="RefSeq" id="WP_014565027.1">
    <property type="nucleotide sequence ID" value="NZ_BSWJ01000001.1"/>
</dbReference>
<reference evidence="2" key="1">
    <citation type="submission" date="2023-04" db="EMBL/GenBank/DDBJ databases">
        <title>Draft genome sequences of Lactobacillus delbrueckii subsp. bulgaricus ME-900 and ME-901 with improved acid tolerance.</title>
        <authorList>
            <person name="Ishida T."/>
            <person name="Yamamoto E."/>
            <person name="Koizumi A."/>
            <person name="Fujiwara S."/>
            <person name="Makino S."/>
            <person name="Kano H."/>
            <person name="Kimura K."/>
        </authorList>
    </citation>
    <scope>NUCLEOTIDE SEQUENCE</scope>
    <source>
        <strain evidence="2">ME-900</strain>
    </source>
</reference>
<keyword evidence="1" id="KW-1133">Transmembrane helix</keyword>
<gene>
    <name evidence="2" type="ORF">ME0900_15370</name>
</gene>
<dbReference type="Proteomes" id="UP001165243">
    <property type="component" value="Unassembled WGS sequence"/>
</dbReference>
<accession>A0AAV5PDG0</accession>
<keyword evidence="1" id="KW-0812">Transmembrane</keyword>
<dbReference type="SUPFAM" id="SSF103491">
    <property type="entry name" value="Preprotein translocase SecY subunit"/>
    <property type="match status" value="1"/>
</dbReference>
<keyword evidence="1" id="KW-0472">Membrane</keyword>
<protein>
    <submittedName>
        <fullName evidence="2">Uncharacterized protein</fullName>
    </submittedName>
</protein>
<dbReference type="EMBL" id="BSWK01000026">
    <property type="protein sequence ID" value="GMB87164.1"/>
    <property type="molecule type" value="Genomic_DNA"/>
</dbReference>
<evidence type="ECO:0000313" key="2">
    <source>
        <dbReference type="EMBL" id="GMB87164.1"/>
    </source>
</evidence>
<dbReference type="InterPro" id="IPR023201">
    <property type="entry name" value="SecY_dom_sf"/>
</dbReference>
<comment type="caution">
    <text evidence="2">The sequence shown here is derived from an EMBL/GenBank/DDBJ whole genome shotgun (WGS) entry which is preliminary data.</text>
</comment>
<feature type="transmembrane region" description="Helical" evidence="1">
    <location>
        <begin position="24"/>
        <end position="42"/>
    </location>
</feature>
<dbReference type="AlphaFoldDB" id="A0AAV5PDG0"/>
<evidence type="ECO:0000313" key="3">
    <source>
        <dbReference type="Proteomes" id="UP001165243"/>
    </source>
</evidence>
<proteinExistence type="predicted"/>
<evidence type="ECO:0000256" key="1">
    <source>
        <dbReference type="SAM" id="Phobius"/>
    </source>
</evidence>